<dbReference type="SUPFAM" id="SSF46689">
    <property type="entry name" value="Homeodomain-like"/>
    <property type="match status" value="2"/>
</dbReference>
<dbReference type="InterPro" id="IPR050204">
    <property type="entry name" value="AraC_XylS_family_regulators"/>
</dbReference>
<sequence length="212" mass="22914">MSIIPPQERFGGVYSGEYVRYATVVVGPDASARTPRLRAGLGVTDPFIFGAVRELAKLTGSDDPTSVLFAESIAFALRLHLERAHTADAAGSHAIRSPGAVTIARVQEHIAENLQDKLTLASLAGVAGTSVQRLVAGFRDELRTTPARYVLERRVRRARWLLAHTTMPLVDIAFECGLSSQSHLTTTFRKHTGATPGAYRSTTRSDLAAHIP</sequence>
<dbReference type="RefSeq" id="WP_182616282.1">
    <property type="nucleotide sequence ID" value="NZ_BAAATF010000003.1"/>
</dbReference>
<feature type="domain" description="HTH araC/xylS-type" evidence="5">
    <location>
        <begin position="104"/>
        <end position="202"/>
    </location>
</feature>
<dbReference type="SMART" id="SM00342">
    <property type="entry name" value="HTH_ARAC"/>
    <property type="match status" value="1"/>
</dbReference>
<evidence type="ECO:0000259" key="5">
    <source>
        <dbReference type="PROSITE" id="PS01124"/>
    </source>
</evidence>
<evidence type="ECO:0000256" key="1">
    <source>
        <dbReference type="ARBA" id="ARBA00023015"/>
    </source>
</evidence>
<organism evidence="6 7">
    <name type="scientific">Promicromonospora sukumoe</name>
    <dbReference type="NCBI Taxonomy" id="88382"/>
    <lineage>
        <taxon>Bacteria</taxon>
        <taxon>Bacillati</taxon>
        <taxon>Actinomycetota</taxon>
        <taxon>Actinomycetes</taxon>
        <taxon>Micrococcales</taxon>
        <taxon>Promicromonosporaceae</taxon>
        <taxon>Promicromonospora</taxon>
    </lineage>
</organism>
<evidence type="ECO:0000256" key="2">
    <source>
        <dbReference type="ARBA" id="ARBA00023125"/>
    </source>
</evidence>
<keyword evidence="7" id="KW-1185">Reference proteome</keyword>
<dbReference type="InterPro" id="IPR009057">
    <property type="entry name" value="Homeodomain-like_sf"/>
</dbReference>
<dbReference type="PANTHER" id="PTHR46796:SF6">
    <property type="entry name" value="ARAC SUBFAMILY"/>
    <property type="match status" value="1"/>
</dbReference>
<reference evidence="6 7" key="1">
    <citation type="submission" date="2020-07" db="EMBL/GenBank/DDBJ databases">
        <title>Sequencing the genomes of 1000 actinobacteria strains.</title>
        <authorList>
            <person name="Klenk H.-P."/>
        </authorList>
    </citation>
    <scope>NUCLEOTIDE SEQUENCE [LARGE SCALE GENOMIC DNA]</scope>
    <source>
        <strain evidence="6 7">DSM 44121</strain>
    </source>
</reference>
<feature type="region of interest" description="Disordered" evidence="4">
    <location>
        <begin position="192"/>
        <end position="212"/>
    </location>
</feature>
<dbReference type="Gene3D" id="1.10.10.60">
    <property type="entry name" value="Homeodomain-like"/>
    <property type="match status" value="1"/>
</dbReference>
<dbReference type="InterPro" id="IPR018060">
    <property type="entry name" value="HTH_AraC"/>
</dbReference>
<dbReference type="PANTHER" id="PTHR46796">
    <property type="entry name" value="HTH-TYPE TRANSCRIPTIONAL ACTIVATOR RHAS-RELATED"/>
    <property type="match status" value="1"/>
</dbReference>
<dbReference type="EMBL" id="JACGWV010000001">
    <property type="protein sequence ID" value="MBA8808346.1"/>
    <property type="molecule type" value="Genomic_DNA"/>
</dbReference>
<dbReference type="GO" id="GO:0043565">
    <property type="term" value="F:sequence-specific DNA binding"/>
    <property type="evidence" value="ECO:0007669"/>
    <property type="project" value="InterPro"/>
</dbReference>
<evidence type="ECO:0000256" key="3">
    <source>
        <dbReference type="ARBA" id="ARBA00023163"/>
    </source>
</evidence>
<evidence type="ECO:0000313" key="7">
    <source>
        <dbReference type="Proteomes" id="UP000540568"/>
    </source>
</evidence>
<accession>A0A7W3PE40</accession>
<evidence type="ECO:0000313" key="6">
    <source>
        <dbReference type="EMBL" id="MBA8808346.1"/>
    </source>
</evidence>
<comment type="caution">
    <text evidence="6">The sequence shown here is derived from an EMBL/GenBank/DDBJ whole genome shotgun (WGS) entry which is preliminary data.</text>
</comment>
<proteinExistence type="predicted"/>
<dbReference type="Proteomes" id="UP000540568">
    <property type="component" value="Unassembled WGS sequence"/>
</dbReference>
<keyword evidence="3" id="KW-0804">Transcription</keyword>
<dbReference type="AlphaFoldDB" id="A0A7W3PE40"/>
<evidence type="ECO:0000256" key="4">
    <source>
        <dbReference type="SAM" id="MobiDB-lite"/>
    </source>
</evidence>
<protein>
    <submittedName>
        <fullName evidence="6">AraC-like DNA-binding protein</fullName>
    </submittedName>
</protein>
<name>A0A7W3PE40_9MICO</name>
<dbReference type="PROSITE" id="PS01124">
    <property type="entry name" value="HTH_ARAC_FAMILY_2"/>
    <property type="match status" value="1"/>
</dbReference>
<dbReference type="GO" id="GO:0003700">
    <property type="term" value="F:DNA-binding transcription factor activity"/>
    <property type="evidence" value="ECO:0007669"/>
    <property type="project" value="InterPro"/>
</dbReference>
<dbReference type="Pfam" id="PF12833">
    <property type="entry name" value="HTH_18"/>
    <property type="match status" value="1"/>
</dbReference>
<dbReference type="InterPro" id="IPR018062">
    <property type="entry name" value="HTH_AraC-typ_CS"/>
</dbReference>
<gene>
    <name evidence="6" type="ORF">FHX71_002288</name>
</gene>
<dbReference type="PROSITE" id="PS00041">
    <property type="entry name" value="HTH_ARAC_FAMILY_1"/>
    <property type="match status" value="1"/>
</dbReference>
<keyword evidence="2 6" id="KW-0238">DNA-binding</keyword>
<keyword evidence="1" id="KW-0805">Transcription regulation</keyword>